<feature type="binding site" evidence="14">
    <location>
        <position position="59"/>
    </location>
    <ligand>
        <name>ATP</name>
        <dbReference type="ChEBI" id="CHEBI:30616"/>
    </ligand>
</feature>
<dbReference type="GO" id="GO:0006450">
    <property type="term" value="P:regulation of translational fidelity"/>
    <property type="evidence" value="ECO:0007669"/>
    <property type="project" value="TreeGrafter"/>
</dbReference>
<name>A0A1N7M733_9BACT</name>
<keyword evidence="6 13" id="KW-0808">Transferase</keyword>
<feature type="binding site" evidence="14">
    <location>
        <position position="27"/>
    </location>
    <ligand>
        <name>L-threonine</name>
        <dbReference type="ChEBI" id="CHEBI:57926"/>
    </ligand>
</feature>
<reference evidence="17" key="1">
    <citation type="submission" date="2017-01" db="EMBL/GenBank/DDBJ databases">
        <authorList>
            <person name="Varghese N."/>
            <person name="Submissions S."/>
        </authorList>
    </citation>
    <scope>NUCLEOTIDE SEQUENCE [LARGE SCALE GENOMIC DNA]</scope>
    <source>
        <strain evidence="17">DSM 46698</strain>
    </source>
</reference>
<dbReference type="Proteomes" id="UP000186026">
    <property type="component" value="Unassembled WGS sequence"/>
</dbReference>
<feature type="binding site" evidence="14">
    <location>
        <position position="113"/>
    </location>
    <ligand>
        <name>L-threonine</name>
        <dbReference type="ChEBI" id="CHEBI:57926"/>
    </ligand>
</feature>
<feature type="binding site" evidence="14">
    <location>
        <position position="50"/>
    </location>
    <ligand>
        <name>ATP</name>
        <dbReference type="ChEBI" id="CHEBI:30616"/>
    </ligand>
</feature>
<dbReference type="Gene3D" id="3.40.50.11030">
    <property type="entry name" value="Threonylcarbamoyl-AMP synthase, C-terminal domain"/>
    <property type="match status" value="1"/>
</dbReference>
<keyword evidence="9 13" id="KW-0547">Nucleotide-binding</keyword>
<dbReference type="GO" id="GO:0061710">
    <property type="term" value="F:L-threonylcarbamoyladenylate synthase"/>
    <property type="evidence" value="ECO:0007669"/>
    <property type="project" value="UniProtKB-EC"/>
</dbReference>
<evidence type="ECO:0000256" key="6">
    <source>
        <dbReference type="ARBA" id="ARBA00022679"/>
    </source>
</evidence>
<dbReference type="InterPro" id="IPR006070">
    <property type="entry name" value="Sua5-like_dom"/>
</dbReference>
<dbReference type="InterPro" id="IPR017945">
    <property type="entry name" value="DHBP_synth_RibB-like_a/b_dom"/>
</dbReference>
<dbReference type="SUPFAM" id="SSF55821">
    <property type="entry name" value="YrdC/RibB"/>
    <property type="match status" value="1"/>
</dbReference>
<evidence type="ECO:0000259" key="15">
    <source>
        <dbReference type="PROSITE" id="PS51163"/>
    </source>
</evidence>
<dbReference type="EC" id="2.7.7.87" evidence="3 13"/>
<gene>
    <name evidence="16" type="ORF">SAMN05421761_105151</name>
</gene>
<evidence type="ECO:0000256" key="5">
    <source>
        <dbReference type="ARBA" id="ARBA00022490"/>
    </source>
</evidence>
<keyword evidence="8 13" id="KW-0548">Nucleotidyltransferase</keyword>
<keyword evidence="17" id="KW-1185">Reference proteome</keyword>
<evidence type="ECO:0000256" key="12">
    <source>
        <dbReference type="ARBA" id="ARBA00048366"/>
    </source>
</evidence>
<dbReference type="GO" id="GO:0003725">
    <property type="term" value="F:double-stranded RNA binding"/>
    <property type="evidence" value="ECO:0007669"/>
    <property type="project" value="UniProtKB-UniRule"/>
</dbReference>
<feature type="binding site" evidence="14">
    <location>
        <position position="135"/>
    </location>
    <ligand>
        <name>ATP</name>
        <dbReference type="ChEBI" id="CHEBI:30616"/>
    </ligand>
</feature>
<organism evidence="16 17">
    <name type="scientific">Belliella pelovolcani</name>
    <dbReference type="NCBI Taxonomy" id="529505"/>
    <lineage>
        <taxon>Bacteria</taxon>
        <taxon>Pseudomonadati</taxon>
        <taxon>Bacteroidota</taxon>
        <taxon>Cytophagia</taxon>
        <taxon>Cytophagales</taxon>
        <taxon>Cyclobacteriaceae</taxon>
        <taxon>Belliella</taxon>
    </lineage>
</organism>
<evidence type="ECO:0000256" key="1">
    <source>
        <dbReference type="ARBA" id="ARBA00004496"/>
    </source>
</evidence>
<dbReference type="NCBIfam" id="TIGR00057">
    <property type="entry name" value="L-threonylcarbamoyladenylate synthase"/>
    <property type="match status" value="1"/>
</dbReference>
<dbReference type="Pfam" id="PF01300">
    <property type="entry name" value="Sua5_yciO_yrdC"/>
    <property type="match status" value="1"/>
</dbReference>
<comment type="similarity">
    <text evidence="2 13">Belongs to the SUA5 family.</text>
</comment>
<protein>
    <recommendedName>
        <fullName evidence="4 13">Threonylcarbamoyl-AMP synthase</fullName>
        <shortName evidence="13">TC-AMP synthase</shortName>
        <ecNumber evidence="3 13">2.7.7.87</ecNumber>
    </recommendedName>
    <alternativeName>
        <fullName evidence="11 13">L-threonylcarbamoyladenylate synthase</fullName>
    </alternativeName>
</protein>
<feature type="binding site" evidence="14">
    <location>
        <position position="223"/>
    </location>
    <ligand>
        <name>ATP</name>
        <dbReference type="ChEBI" id="CHEBI:30616"/>
    </ligand>
</feature>
<keyword evidence="5 13" id="KW-0963">Cytoplasm</keyword>
<feature type="binding site" evidence="14">
    <location>
        <position position="173"/>
    </location>
    <ligand>
        <name>L-threonine</name>
        <dbReference type="ChEBI" id="CHEBI:57926"/>
    </ligand>
</feature>
<dbReference type="STRING" id="529505.SAMN05421761_105151"/>
<dbReference type="PROSITE" id="PS51163">
    <property type="entry name" value="YRDC"/>
    <property type="match status" value="1"/>
</dbReference>
<dbReference type="InterPro" id="IPR005145">
    <property type="entry name" value="Sua5_C"/>
</dbReference>
<dbReference type="Gene3D" id="3.90.870.10">
    <property type="entry name" value="DHBP synthase"/>
    <property type="match status" value="1"/>
</dbReference>
<evidence type="ECO:0000256" key="11">
    <source>
        <dbReference type="ARBA" id="ARBA00029774"/>
    </source>
</evidence>
<evidence type="ECO:0000256" key="8">
    <source>
        <dbReference type="ARBA" id="ARBA00022695"/>
    </source>
</evidence>
<keyword evidence="7 13" id="KW-0819">tRNA processing</keyword>
<feature type="binding site" evidence="14">
    <location>
        <position position="133"/>
    </location>
    <ligand>
        <name>L-threonine</name>
        <dbReference type="ChEBI" id="CHEBI:57926"/>
    </ligand>
</feature>
<evidence type="ECO:0000256" key="10">
    <source>
        <dbReference type="ARBA" id="ARBA00022840"/>
    </source>
</evidence>
<evidence type="ECO:0000313" key="16">
    <source>
        <dbReference type="EMBL" id="SIS81833.1"/>
    </source>
</evidence>
<dbReference type="GO" id="GO:0005524">
    <property type="term" value="F:ATP binding"/>
    <property type="evidence" value="ECO:0007669"/>
    <property type="project" value="UniProtKB-UniRule"/>
</dbReference>
<feature type="binding site" evidence="14">
    <location>
        <position position="109"/>
    </location>
    <ligand>
        <name>ATP</name>
        <dbReference type="ChEBI" id="CHEBI:30616"/>
    </ligand>
</feature>
<dbReference type="Pfam" id="PF03481">
    <property type="entry name" value="Sua5_C"/>
    <property type="match status" value="1"/>
</dbReference>
<dbReference type="InterPro" id="IPR050156">
    <property type="entry name" value="TC-AMP_synthase_SUA5"/>
</dbReference>
<dbReference type="PANTHER" id="PTHR17490:SF16">
    <property type="entry name" value="THREONYLCARBAMOYL-AMP SYNTHASE"/>
    <property type="match status" value="1"/>
</dbReference>
<evidence type="ECO:0000256" key="9">
    <source>
        <dbReference type="ARBA" id="ARBA00022741"/>
    </source>
</evidence>
<dbReference type="OrthoDB" id="9814580at2"/>
<evidence type="ECO:0000256" key="13">
    <source>
        <dbReference type="PIRNR" id="PIRNR004930"/>
    </source>
</evidence>
<dbReference type="PANTHER" id="PTHR17490">
    <property type="entry name" value="SUA5"/>
    <property type="match status" value="1"/>
</dbReference>
<dbReference type="RefSeq" id="WP_076500219.1">
    <property type="nucleotide sequence ID" value="NZ_FTOP01000005.1"/>
</dbReference>
<feature type="binding site" evidence="14">
    <location>
        <position position="187"/>
    </location>
    <ligand>
        <name>ATP</name>
        <dbReference type="ChEBI" id="CHEBI:30616"/>
    </ligand>
</feature>
<evidence type="ECO:0000256" key="7">
    <source>
        <dbReference type="ARBA" id="ARBA00022694"/>
    </source>
</evidence>
<comment type="function">
    <text evidence="13">Required for the formation of a threonylcarbamoyl group on adenosine at position 37 (t(6)A37) in tRNAs that read codons beginning with adenine.</text>
</comment>
<comment type="subcellular location">
    <subcellularLocation>
        <location evidence="1 13">Cytoplasm</location>
    </subcellularLocation>
</comment>
<dbReference type="InterPro" id="IPR010923">
    <property type="entry name" value="T(6)A37_SUA5"/>
</dbReference>
<dbReference type="GO" id="GO:0008033">
    <property type="term" value="P:tRNA processing"/>
    <property type="evidence" value="ECO:0007669"/>
    <property type="project" value="UniProtKB-KW"/>
</dbReference>
<dbReference type="GO" id="GO:0000049">
    <property type="term" value="F:tRNA binding"/>
    <property type="evidence" value="ECO:0007669"/>
    <property type="project" value="TreeGrafter"/>
</dbReference>
<dbReference type="PIRSF" id="PIRSF004930">
    <property type="entry name" value="Tln_factor_SUA5"/>
    <property type="match status" value="1"/>
</dbReference>
<feature type="binding site" evidence="14">
    <location>
        <position position="143"/>
    </location>
    <ligand>
        <name>ATP</name>
        <dbReference type="ChEBI" id="CHEBI:30616"/>
    </ligand>
</feature>
<evidence type="ECO:0000256" key="4">
    <source>
        <dbReference type="ARBA" id="ARBA00015492"/>
    </source>
</evidence>
<accession>A0A1N7M733</accession>
<sequence length="321" mass="34791">MAEIGKDIIKAKAILDAGELVGIPTETVYGLAGNALQSDAVAKIFETKNRPSFDPLILHTSSLDKVYDFVLDVPEVLRELADAFWPGPLTLLLPRKSNVPDLVTSGLETVAVRIPSHPLTRSLLTSLDYPLAAPSANPFGYISPTQASHVNDQLGKKIQYILDGGLCEVGLESTIVGLEEGEVTVFRLGGLDLALIEHIVGPVQVMSHSSSNPKAPGLLKSHYAPSKPFILGDIEELVERYQQKGLDFAIMTFQQDLSQVAERNKIILSPRGDMKEAAKNLFSAMRILDSMDVSVILSELMPNEGLGKAINDRLKRASVQA</sequence>
<evidence type="ECO:0000256" key="3">
    <source>
        <dbReference type="ARBA" id="ARBA00012584"/>
    </source>
</evidence>
<dbReference type="FunFam" id="3.90.870.10:FF:000009">
    <property type="entry name" value="Threonylcarbamoyl-AMP synthase, putative"/>
    <property type="match status" value="1"/>
</dbReference>
<proteinExistence type="inferred from homology"/>
<evidence type="ECO:0000313" key="17">
    <source>
        <dbReference type="Proteomes" id="UP000186026"/>
    </source>
</evidence>
<keyword evidence="10 13" id="KW-0067">ATP-binding</keyword>
<dbReference type="AlphaFoldDB" id="A0A1N7M733"/>
<feature type="domain" description="YrdC-like" evidence="15">
    <location>
        <begin position="5"/>
        <end position="191"/>
    </location>
</feature>
<evidence type="ECO:0000256" key="2">
    <source>
        <dbReference type="ARBA" id="ARBA00007663"/>
    </source>
</evidence>
<dbReference type="GO" id="GO:0005737">
    <property type="term" value="C:cytoplasm"/>
    <property type="evidence" value="ECO:0007669"/>
    <property type="project" value="UniProtKB-SubCell"/>
</dbReference>
<evidence type="ECO:0000256" key="14">
    <source>
        <dbReference type="PIRSR" id="PIRSR004930-1"/>
    </source>
</evidence>
<comment type="catalytic activity">
    <reaction evidence="12 13">
        <text>L-threonine + hydrogencarbonate + ATP = L-threonylcarbamoyladenylate + diphosphate + H2O</text>
        <dbReference type="Rhea" id="RHEA:36407"/>
        <dbReference type="ChEBI" id="CHEBI:15377"/>
        <dbReference type="ChEBI" id="CHEBI:17544"/>
        <dbReference type="ChEBI" id="CHEBI:30616"/>
        <dbReference type="ChEBI" id="CHEBI:33019"/>
        <dbReference type="ChEBI" id="CHEBI:57926"/>
        <dbReference type="ChEBI" id="CHEBI:73682"/>
        <dbReference type="EC" id="2.7.7.87"/>
    </reaction>
</comment>
<dbReference type="InterPro" id="IPR038385">
    <property type="entry name" value="Sua5/YwlC_C"/>
</dbReference>
<dbReference type="EMBL" id="FTOP01000005">
    <property type="protein sequence ID" value="SIS81833.1"/>
    <property type="molecule type" value="Genomic_DNA"/>
</dbReference>